<feature type="transmembrane region" description="Helical" evidence="6">
    <location>
        <begin position="249"/>
        <end position="266"/>
    </location>
</feature>
<evidence type="ECO:0000313" key="11">
    <source>
        <dbReference type="Proteomes" id="UP000239648"/>
    </source>
</evidence>
<evidence type="ECO:0000313" key="10">
    <source>
        <dbReference type="Proteomes" id="UP000239446"/>
    </source>
</evidence>
<feature type="transmembrane region" description="Helical" evidence="6">
    <location>
        <begin position="406"/>
        <end position="423"/>
    </location>
</feature>
<accession>A0A2S6G912</accession>
<dbReference type="PANTHER" id="PTHR37422:SF23">
    <property type="entry name" value="TEICHURONIC ACID BIOSYNTHESIS PROTEIN TUAE"/>
    <property type="match status" value="1"/>
</dbReference>
<dbReference type="OrthoDB" id="871774at2"/>
<evidence type="ECO:0000313" key="8">
    <source>
        <dbReference type="EMBL" id="PPK52731.1"/>
    </source>
</evidence>
<name>A0A2S6G912_9GAMM</name>
<dbReference type="Pfam" id="PF04932">
    <property type="entry name" value="Wzy_C"/>
    <property type="match status" value="1"/>
</dbReference>
<dbReference type="AlphaFoldDB" id="A0A2S6G912"/>
<dbReference type="InterPro" id="IPR007016">
    <property type="entry name" value="O-antigen_ligase-rel_domated"/>
</dbReference>
<feature type="transmembrane region" description="Helical" evidence="6">
    <location>
        <begin position="382"/>
        <end position="400"/>
    </location>
</feature>
<evidence type="ECO:0000256" key="6">
    <source>
        <dbReference type="SAM" id="Phobius"/>
    </source>
</evidence>
<keyword evidence="3 6" id="KW-1133">Transmembrane helix</keyword>
<feature type="transmembrane region" description="Helical" evidence="6">
    <location>
        <begin position="110"/>
        <end position="129"/>
    </location>
</feature>
<proteinExistence type="predicted"/>
<comment type="caution">
    <text evidence="9">The sequence shown here is derived from an EMBL/GenBank/DDBJ whole genome shotgun (WGS) entry which is preliminary data.</text>
</comment>
<feature type="transmembrane region" description="Helical" evidence="6">
    <location>
        <begin position="43"/>
        <end position="65"/>
    </location>
</feature>
<dbReference type="InterPro" id="IPR051533">
    <property type="entry name" value="WaaL-like"/>
</dbReference>
<feature type="transmembrane region" description="Helical" evidence="6">
    <location>
        <begin position="223"/>
        <end position="242"/>
    </location>
</feature>
<dbReference type="GO" id="GO:0016020">
    <property type="term" value="C:membrane"/>
    <property type="evidence" value="ECO:0007669"/>
    <property type="project" value="UniProtKB-SubCell"/>
</dbReference>
<evidence type="ECO:0000256" key="2">
    <source>
        <dbReference type="ARBA" id="ARBA00022692"/>
    </source>
</evidence>
<dbReference type="Proteomes" id="UP000239648">
    <property type="component" value="Unassembled WGS sequence"/>
</dbReference>
<dbReference type="GO" id="GO:0016874">
    <property type="term" value="F:ligase activity"/>
    <property type="evidence" value="ECO:0007669"/>
    <property type="project" value="UniProtKB-KW"/>
</dbReference>
<evidence type="ECO:0000256" key="3">
    <source>
        <dbReference type="ARBA" id="ARBA00022989"/>
    </source>
</evidence>
<dbReference type="RefSeq" id="WP_104415317.1">
    <property type="nucleotide sequence ID" value="NZ_PTIT01000004.1"/>
</dbReference>
<feature type="transmembrane region" description="Helical" evidence="6">
    <location>
        <begin position="344"/>
        <end position="362"/>
    </location>
</feature>
<keyword evidence="11" id="KW-1185">Reference proteome</keyword>
<organism evidence="9 10">
    <name type="scientific">Marinobacter persicus</name>
    <dbReference type="NCBI Taxonomy" id="930118"/>
    <lineage>
        <taxon>Bacteria</taxon>
        <taxon>Pseudomonadati</taxon>
        <taxon>Pseudomonadota</taxon>
        <taxon>Gammaproteobacteria</taxon>
        <taxon>Pseudomonadales</taxon>
        <taxon>Marinobacteraceae</taxon>
        <taxon>Marinobacter</taxon>
    </lineage>
</organism>
<dbReference type="PANTHER" id="PTHR37422">
    <property type="entry name" value="TEICHURONIC ACID BIOSYNTHESIS PROTEIN TUAE"/>
    <property type="match status" value="1"/>
</dbReference>
<keyword evidence="2 6" id="KW-0812">Transmembrane</keyword>
<dbReference type="EMBL" id="PTIU01000004">
    <property type="protein sequence ID" value="PPK55723.1"/>
    <property type="molecule type" value="Genomic_DNA"/>
</dbReference>
<comment type="subcellular location">
    <subcellularLocation>
        <location evidence="1">Membrane</location>
        <topology evidence="1">Multi-pass membrane protein</topology>
    </subcellularLocation>
</comment>
<sequence>MSKFALLFLTVFFGSLIAALVYSGTAALVIYQLVYFLNPDDRWWSAVIPGLRYSMITVLLMMLVVALKFRDYGRLAPWSEMPIFKYMIALVILYYVGYLYAVNLPLHKAYSFQFLKLVIIMMIAYKLIYSERALTACLWAYVIGATYIGYLAWLNGRNAYGRVEGIGMVDAPDANHTAAALVPAAVILMYYAWLGNMKVRLLALFCGAFIANGLVLINSRGAFLGVALSLTVFLFYMLFSRYQQKGQRAAAILMIVVGISGGLYVADDLFWERVQTLQSEDRNVSGASRLAFWWATFDMMDDYPLGIGVGGYETLSPVYMDEETRGGVEHRAVHSMWFQGLAETGWQGMVVFGFLLLSLYRLSRRAKRHVLEQENTRAYFKLLALECALIGFLVAGSFIDRFRAEILYWMILFLAAAINVYYLQDKASRSDTGGGKYPQVANGRVDS</sequence>
<keyword evidence="4 6" id="KW-0472">Membrane</keyword>
<feature type="transmembrane region" description="Helical" evidence="6">
    <location>
        <begin position="136"/>
        <end position="154"/>
    </location>
</feature>
<feature type="transmembrane region" description="Helical" evidence="6">
    <location>
        <begin position="201"/>
        <end position="217"/>
    </location>
</feature>
<feature type="transmembrane region" description="Helical" evidence="6">
    <location>
        <begin position="86"/>
        <end position="104"/>
    </location>
</feature>
<evidence type="ECO:0000256" key="4">
    <source>
        <dbReference type="ARBA" id="ARBA00023136"/>
    </source>
</evidence>
<evidence type="ECO:0000256" key="1">
    <source>
        <dbReference type="ARBA" id="ARBA00004141"/>
    </source>
</evidence>
<feature type="region of interest" description="Disordered" evidence="5">
    <location>
        <begin position="428"/>
        <end position="447"/>
    </location>
</feature>
<feature type="transmembrane region" description="Helical" evidence="6">
    <location>
        <begin position="174"/>
        <end position="194"/>
    </location>
</feature>
<dbReference type="Proteomes" id="UP000239446">
    <property type="component" value="Unassembled WGS sequence"/>
</dbReference>
<evidence type="ECO:0000313" key="9">
    <source>
        <dbReference type="EMBL" id="PPK55723.1"/>
    </source>
</evidence>
<gene>
    <name evidence="9" type="ORF">B0H24_1004127</name>
    <name evidence="8" type="ORF">BY455_10448</name>
</gene>
<feature type="domain" description="O-antigen ligase-related" evidence="7">
    <location>
        <begin position="209"/>
        <end position="352"/>
    </location>
</feature>
<reference evidence="8 11" key="1">
    <citation type="submission" date="2018-02" db="EMBL/GenBank/DDBJ databases">
        <title>Deep subsurface shale carbon reservoir microbial communities from Ohio and West Virginia, USA.</title>
        <authorList>
            <person name="Wrighton K."/>
        </authorList>
    </citation>
    <scope>NUCLEOTIDE SEQUENCE [LARGE SCALE GENOMIC DNA]</scope>
    <source>
        <strain evidence="8 11">UTICA-S1B6</strain>
    </source>
</reference>
<keyword evidence="9" id="KW-0436">Ligase</keyword>
<reference evidence="9 10" key="2">
    <citation type="submission" date="2018-02" db="EMBL/GenBank/DDBJ databases">
        <title>Subsurface microbial communities from deep shales in Ohio and West Virginia, USA.</title>
        <authorList>
            <person name="Wrighton K."/>
        </authorList>
    </citation>
    <scope>NUCLEOTIDE SEQUENCE [LARGE SCALE GENOMIC DNA]</scope>
    <source>
        <strain evidence="9 10">UTICA-S1B9</strain>
    </source>
</reference>
<evidence type="ECO:0000256" key="5">
    <source>
        <dbReference type="SAM" id="MobiDB-lite"/>
    </source>
</evidence>
<protein>
    <submittedName>
        <fullName evidence="9">O-antigen ligase-like membrane protein</fullName>
    </submittedName>
</protein>
<evidence type="ECO:0000259" key="7">
    <source>
        <dbReference type="Pfam" id="PF04932"/>
    </source>
</evidence>
<dbReference type="EMBL" id="PTIT01000004">
    <property type="protein sequence ID" value="PPK52731.1"/>
    <property type="molecule type" value="Genomic_DNA"/>
</dbReference>